<evidence type="ECO:0000256" key="3">
    <source>
        <dbReference type="SAM" id="MobiDB-lite"/>
    </source>
</evidence>
<dbReference type="GO" id="GO:0019888">
    <property type="term" value="F:protein phosphatase regulator activity"/>
    <property type="evidence" value="ECO:0007669"/>
    <property type="project" value="TreeGrafter"/>
</dbReference>
<protein>
    <submittedName>
        <fullName evidence="4">SAPS-domain-containing protein</fullName>
    </submittedName>
</protein>
<dbReference type="GO" id="GO:0019903">
    <property type="term" value="F:protein phosphatase binding"/>
    <property type="evidence" value="ECO:0007669"/>
    <property type="project" value="InterPro"/>
</dbReference>
<keyword evidence="5" id="KW-1185">Reference proteome</keyword>
<reference evidence="4" key="1">
    <citation type="journal article" date="2021" name="J Fungi (Basel)">
        <title>Virulence traits and population genomics of the black yeast Aureobasidium melanogenum.</title>
        <authorList>
            <person name="Cernosa A."/>
            <person name="Sun X."/>
            <person name="Gostincar C."/>
            <person name="Fang C."/>
            <person name="Gunde-Cimerman N."/>
            <person name="Song Z."/>
        </authorList>
    </citation>
    <scope>NUCLEOTIDE SEQUENCE</scope>
    <source>
        <strain evidence="4">EXF-9298</strain>
    </source>
</reference>
<evidence type="ECO:0000313" key="5">
    <source>
        <dbReference type="Proteomes" id="UP000729357"/>
    </source>
</evidence>
<dbReference type="AlphaFoldDB" id="A0A9P8EZB9"/>
<keyword evidence="2" id="KW-0131">Cell cycle</keyword>
<feature type="compositionally biased region" description="Basic and acidic residues" evidence="3">
    <location>
        <begin position="222"/>
        <end position="237"/>
    </location>
</feature>
<dbReference type="GO" id="GO:0005829">
    <property type="term" value="C:cytosol"/>
    <property type="evidence" value="ECO:0007669"/>
    <property type="project" value="TreeGrafter"/>
</dbReference>
<evidence type="ECO:0000256" key="2">
    <source>
        <dbReference type="ARBA" id="ARBA00023306"/>
    </source>
</evidence>
<dbReference type="Proteomes" id="UP000729357">
    <property type="component" value="Unassembled WGS sequence"/>
</dbReference>
<dbReference type="EMBL" id="JAHFXS010008852">
    <property type="protein sequence ID" value="KAG9918840.1"/>
    <property type="molecule type" value="Genomic_DNA"/>
</dbReference>
<feature type="compositionally biased region" description="Polar residues" evidence="3">
    <location>
        <begin position="238"/>
        <end position="248"/>
    </location>
</feature>
<feature type="non-terminal residue" evidence="4">
    <location>
        <position position="270"/>
    </location>
</feature>
<dbReference type="Pfam" id="PF04499">
    <property type="entry name" value="SAPS"/>
    <property type="match status" value="1"/>
</dbReference>
<feature type="compositionally biased region" description="Acidic residues" evidence="3">
    <location>
        <begin position="254"/>
        <end position="270"/>
    </location>
</feature>
<dbReference type="PANTHER" id="PTHR12634:SF8">
    <property type="entry name" value="FIERY MOUNTAIN, ISOFORM D"/>
    <property type="match status" value="1"/>
</dbReference>
<comment type="caution">
    <text evidence="4">The sequence shown here is derived from an EMBL/GenBank/DDBJ whole genome shotgun (WGS) entry which is preliminary data.</text>
</comment>
<sequence length="270" mass="29844">DECTTLLIKNMLSGGNSLTVGVGIIIEVIRKNNSDYDLDNQVGPEPRTTDPIYLGSLLRQFAKHVPDFMHLIRSSGAQKPGLKTAFGKEIQPLGFDRFKTCELMAELLHCSNMALLNERGSDAQIKHRDEEREKLKLEGRLTGQPIEGSSYDEHEPFASSVDSHGFHHAQRPEDDLSGSPEEIKRLEVQNASEEDGFEKVAVSDADEFNEIAADTSLPPLTKQDDPSSIHHVPKEASQDGTTVLTEEISQLEIDSPEQEGDGPQLEESEL</sequence>
<evidence type="ECO:0000256" key="1">
    <source>
        <dbReference type="ARBA" id="ARBA00006180"/>
    </source>
</evidence>
<evidence type="ECO:0000313" key="4">
    <source>
        <dbReference type="EMBL" id="KAG9918840.1"/>
    </source>
</evidence>
<dbReference type="GO" id="GO:0005634">
    <property type="term" value="C:nucleus"/>
    <property type="evidence" value="ECO:0007669"/>
    <property type="project" value="TreeGrafter"/>
</dbReference>
<name>A0A9P8EZB9_AURME</name>
<organism evidence="4 5">
    <name type="scientific">Aureobasidium melanogenum</name>
    <name type="common">Aureobasidium pullulans var. melanogenum</name>
    <dbReference type="NCBI Taxonomy" id="46634"/>
    <lineage>
        <taxon>Eukaryota</taxon>
        <taxon>Fungi</taxon>
        <taxon>Dikarya</taxon>
        <taxon>Ascomycota</taxon>
        <taxon>Pezizomycotina</taxon>
        <taxon>Dothideomycetes</taxon>
        <taxon>Dothideomycetidae</taxon>
        <taxon>Dothideales</taxon>
        <taxon>Saccotheciaceae</taxon>
        <taxon>Aureobasidium</taxon>
    </lineage>
</organism>
<feature type="region of interest" description="Disordered" evidence="3">
    <location>
        <begin position="123"/>
        <end position="180"/>
    </location>
</feature>
<feature type="compositionally biased region" description="Basic and acidic residues" evidence="3">
    <location>
        <begin position="123"/>
        <end position="139"/>
    </location>
</feature>
<feature type="region of interest" description="Disordered" evidence="3">
    <location>
        <begin position="203"/>
        <end position="270"/>
    </location>
</feature>
<comment type="similarity">
    <text evidence="1">Belongs to the SAPS family.</text>
</comment>
<gene>
    <name evidence="4" type="ORF">KCU98_g22579</name>
</gene>
<reference evidence="4" key="2">
    <citation type="submission" date="2021-08" db="EMBL/GenBank/DDBJ databases">
        <authorList>
            <person name="Gostincar C."/>
            <person name="Sun X."/>
            <person name="Song Z."/>
            <person name="Gunde-Cimerman N."/>
        </authorList>
    </citation>
    <scope>NUCLEOTIDE SEQUENCE</scope>
    <source>
        <strain evidence="4">EXF-9298</strain>
    </source>
</reference>
<dbReference type="PANTHER" id="PTHR12634">
    <property type="entry name" value="SIT4 YEAST -ASSOCIATING PROTEIN-RELATED"/>
    <property type="match status" value="1"/>
</dbReference>
<dbReference type="InterPro" id="IPR007587">
    <property type="entry name" value="SAPS"/>
</dbReference>
<feature type="non-terminal residue" evidence="4">
    <location>
        <position position="1"/>
    </location>
</feature>
<proteinExistence type="inferred from homology"/>
<accession>A0A9P8EZB9</accession>